<dbReference type="NCBIfam" id="NF001319">
    <property type="entry name" value="PRK00258.3-3"/>
    <property type="match status" value="1"/>
</dbReference>
<evidence type="ECO:0000256" key="7">
    <source>
        <dbReference type="ARBA" id="ARBA00049442"/>
    </source>
</evidence>
<evidence type="ECO:0000259" key="11">
    <source>
        <dbReference type="Pfam" id="PF18317"/>
    </source>
</evidence>
<feature type="domain" description="Quinate/shikimate 5-dehydrogenase/glutamyl-tRNA reductase" evidence="9">
    <location>
        <begin position="124"/>
        <end position="181"/>
    </location>
</feature>
<feature type="domain" description="Shikimate dehydrogenase substrate binding N-terminal" evidence="10">
    <location>
        <begin position="16"/>
        <end position="98"/>
    </location>
</feature>
<feature type="binding site" evidence="8">
    <location>
        <begin position="135"/>
        <end position="139"/>
    </location>
    <ligand>
        <name>NADP(+)</name>
        <dbReference type="ChEBI" id="CHEBI:58349"/>
    </ligand>
</feature>
<comment type="similarity">
    <text evidence="8">Belongs to the shikimate dehydrogenase family.</text>
</comment>
<dbReference type="EMBL" id="JARGDL010000003">
    <property type="protein sequence ID" value="MDF1611296.1"/>
    <property type="molecule type" value="Genomic_DNA"/>
</dbReference>
<feature type="binding site" evidence="8">
    <location>
        <position position="96"/>
    </location>
    <ligand>
        <name>shikimate</name>
        <dbReference type="ChEBI" id="CHEBI:36208"/>
    </ligand>
</feature>
<evidence type="ECO:0000259" key="10">
    <source>
        <dbReference type="Pfam" id="PF08501"/>
    </source>
</evidence>
<dbReference type="InterPro" id="IPR022893">
    <property type="entry name" value="Shikimate_DH_fam"/>
</dbReference>
<dbReference type="NCBIfam" id="NF001314">
    <property type="entry name" value="PRK00258.2-2"/>
    <property type="match status" value="1"/>
</dbReference>
<dbReference type="GO" id="GO:0004764">
    <property type="term" value="F:shikimate 3-dehydrogenase (NADP+) activity"/>
    <property type="evidence" value="ECO:0007669"/>
    <property type="project" value="UniProtKB-UniRule"/>
</dbReference>
<protein>
    <recommendedName>
        <fullName evidence="2 8">Shikimate dehydrogenase (NADP(+))</fullName>
        <shortName evidence="8">SDH</shortName>
        <ecNumber evidence="2 8">1.1.1.25</ecNumber>
    </recommendedName>
</protein>
<evidence type="ECO:0000256" key="8">
    <source>
        <dbReference type="HAMAP-Rule" id="MF_00222"/>
    </source>
</evidence>
<feature type="binding site" evidence="8">
    <location>
        <position position="236"/>
    </location>
    <ligand>
        <name>shikimate</name>
        <dbReference type="ChEBI" id="CHEBI:36208"/>
    </ligand>
</feature>
<comment type="function">
    <text evidence="8">Involved in the biosynthesis of the chorismate, which leads to the biosynthesis of aromatic amino acids. Catalyzes the reversible NADPH linked reduction of 3-dehydroshikimate (DHSA) to yield shikimate (SA).</text>
</comment>
<dbReference type="PANTHER" id="PTHR21089:SF1">
    <property type="entry name" value="BIFUNCTIONAL 3-DEHYDROQUINATE DEHYDRATASE_SHIKIMATE DEHYDROGENASE, CHLOROPLASTIC"/>
    <property type="match status" value="1"/>
</dbReference>
<accession>A0AAE3TCB6</accession>
<dbReference type="Pfam" id="PF08501">
    <property type="entry name" value="Shikimate_dh_N"/>
    <property type="match status" value="1"/>
</dbReference>
<proteinExistence type="inferred from homology"/>
<feature type="binding site" evidence="8">
    <location>
        <position position="257"/>
    </location>
    <ligand>
        <name>NADP(+)</name>
        <dbReference type="ChEBI" id="CHEBI:58349"/>
    </ligand>
</feature>
<dbReference type="RefSeq" id="WP_321535062.1">
    <property type="nucleotide sequence ID" value="NZ_JARGDL010000003.1"/>
</dbReference>
<dbReference type="InterPro" id="IPR046346">
    <property type="entry name" value="Aminoacid_DH-like_N_sf"/>
</dbReference>
<reference evidence="12" key="1">
    <citation type="submission" date="2023-03" db="EMBL/GenBank/DDBJ databases">
        <title>Stygiobacter electus gen. nov., sp. nov., facultatively anaerobic thermotolerant bacterium of the class Ignavibacteria from a well of Yessentuki mineral water deposit.</title>
        <authorList>
            <person name="Podosokorskaya O.A."/>
            <person name="Elcheninov A.G."/>
            <person name="Petrova N.F."/>
            <person name="Zavarzina D.G."/>
            <person name="Kublanov I.V."/>
            <person name="Merkel A.Y."/>
        </authorList>
    </citation>
    <scope>NUCLEOTIDE SEQUENCE</scope>
    <source>
        <strain evidence="12">09-Me</strain>
    </source>
</reference>
<dbReference type="InterPro" id="IPR041121">
    <property type="entry name" value="SDH_C"/>
</dbReference>
<dbReference type="GO" id="GO:0009423">
    <property type="term" value="P:chorismate biosynthetic process"/>
    <property type="evidence" value="ECO:0007669"/>
    <property type="project" value="UniProtKB-UniRule"/>
</dbReference>
<evidence type="ECO:0000256" key="2">
    <source>
        <dbReference type="ARBA" id="ARBA00012962"/>
    </source>
</evidence>
<feature type="binding site" evidence="8">
    <location>
        <position position="71"/>
    </location>
    <ligand>
        <name>shikimate</name>
        <dbReference type="ChEBI" id="CHEBI:36208"/>
    </ligand>
</feature>
<keyword evidence="13" id="KW-1185">Reference proteome</keyword>
<dbReference type="Pfam" id="PF18317">
    <property type="entry name" value="SDH_C"/>
    <property type="match status" value="1"/>
</dbReference>
<evidence type="ECO:0000313" key="13">
    <source>
        <dbReference type="Proteomes" id="UP001221302"/>
    </source>
</evidence>
<evidence type="ECO:0000256" key="5">
    <source>
        <dbReference type="ARBA" id="ARBA00023002"/>
    </source>
</evidence>
<gene>
    <name evidence="8 12" type="primary">aroE</name>
    <name evidence="12" type="ORF">P0M35_03975</name>
</gene>
<keyword evidence="4 8" id="KW-0521">NADP</keyword>
<comment type="caution">
    <text evidence="12">The sequence shown here is derived from an EMBL/GenBank/DDBJ whole genome shotgun (WGS) entry which is preliminary data.</text>
</comment>
<feature type="binding site" evidence="8">
    <location>
        <position position="234"/>
    </location>
    <ligand>
        <name>NADP(+)</name>
        <dbReference type="ChEBI" id="CHEBI:58349"/>
    </ligand>
</feature>
<dbReference type="SUPFAM" id="SSF51735">
    <property type="entry name" value="NAD(P)-binding Rossmann-fold domains"/>
    <property type="match status" value="1"/>
</dbReference>
<dbReference type="InterPro" id="IPR013708">
    <property type="entry name" value="Shikimate_DH-bd_N"/>
</dbReference>
<dbReference type="InterPro" id="IPR011342">
    <property type="entry name" value="Shikimate_DH"/>
</dbReference>
<dbReference type="PANTHER" id="PTHR21089">
    <property type="entry name" value="SHIKIMATE DEHYDROGENASE"/>
    <property type="match status" value="1"/>
</dbReference>
<feature type="domain" description="SDH C-terminal" evidence="11">
    <location>
        <begin position="257"/>
        <end position="287"/>
    </location>
</feature>
<comment type="caution">
    <text evidence="8">Lacks conserved residue(s) required for the propagation of feature annotation.</text>
</comment>
<dbReference type="Pfam" id="PF01488">
    <property type="entry name" value="Shikimate_DH"/>
    <property type="match status" value="1"/>
</dbReference>
<dbReference type="GO" id="GO:0050661">
    <property type="term" value="F:NADP binding"/>
    <property type="evidence" value="ECO:0007669"/>
    <property type="project" value="InterPro"/>
</dbReference>
<evidence type="ECO:0000256" key="6">
    <source>
        <dbReference type="ARBA" id="ARBA00023141"/>
    </source>
</evidence>
<dbReference type="NCBIfam" id="TIGR00507">
    <property type="entry name" value="aroE"/>
    <property type="match status" value="1"/>
</dbReference>
<sequence length="292" mass="32363">MQVQNKFNQNTKIIGVIGHPIKHSFSPLMHNISFELSGLNYLYLPFDVPPALLKDSLKGMVALGIKGFNVTIPLKEKVLPLLKDVSEEANIIGAVNTIVNEEGTLKGYNTDVYGVVETLLPFKDELSNSKVSIIGAGGAARSVIYALIRNFNVAQISIINRTEQIAESLKDYFSTKMLFNEIKSFPLVPPDLIEVFRDSKLIVNTTSMGMFPEVDDSATTIKESFMKGQIVFDVIYNPIKTKLLKLAESQGATIVTGLKMFVEQGAKSYELWTGEQMPKEKVMKALESYLTS</sequence>
<name>A0AAE3TCB6_9BACT</name>
<dbReference type="InterPro" id="IPR006151">
    <property type="entry name" value="Shikm_DH/Glu-tRNA_Rdtase"/>
</dbReference>
<feature type="binding site" evidence="8">
    <location>
        <position position="111"/>
    </location>
    <ligand>
        <name>shikimate</name>
        <dbReference type="ChEBI" id="CHEBI:36208"/>
    </ligand>
</feature>
<dbReference type="Gene3D" id="3.40.50.720">
    <property type="entry name" value="NAD(P)-binding Rossmann-like Domain"/>
    <property type="match status" value="1"/>
</dbReference>
<comment type="catalytic activity">
    <reaction evidence="7 8">
        <text>shikimate + NADP(+) = 3-dehydroshikimate + NADPH + H(+)</text>
        <dbReference type="Rhea" id="RHEA:17737"/>
        <dbReference type="ChEBI" id="CHEBI:15378"/>
        <dbReference type="ChEBI" id="CHEBI:16630"/>
        <dbReference type="ChEBI" id="CHEBI:36208"/>
        <dbReference type="ChEBI" id="CHEBI:57783"/>
        <dbReference type="ChEBI" id="CHEBI:58349"/>
        <dbReference type="EC" id="1.1.1.25"/>
    </reaction>
</comment>
<dbReference type="GO" id="GO:0008652">
    <property type="term" value="P:amino acid biosynthetic process"/>
    <property type="evidence" value="ECO:0007669"/>
    <property type="project" value="UniProtKB-KW"/>
</dbReference>
<keyword evidence="6 8" id="KW-0057">Aromatic amino acid biosynthesis</keyword>
<feature type="binding site" evidence="8">
    <location>
        <position position="264"/>
    </location>
    <ligand>
        <name>shikimate</name>
        <dbReference type="ChEBI" id="CHEBI:36208"/>
    </ligand>
</feature>
<feature type="binding site" evidence="8">
    <location>
        <position position="87"/>
    </location>
    <ligand>
        <name>NADP(+)</name>
        <dbReference type="ChEBI" id="CHEBI:58349"/>
    </ligand>
</feature>
<comment type="subunit">
    <text evidence="8">Homodimer.</text>
</comment>
<dbReference type="AlphaFoldDB" id="A0AAE3TCB6"/>
<feature type="binding site" evidence="8">
    <location>
        <begin position="24"/>
        <end position="26"/>
    </location>
    <ligand>
        <name>shikimate</name>
        <dbReference type="ChEBI" id="CHEBI:36208"/>
    </ligand>
</feature>
<evidence type="ECO:0000259" key="9">
    <source>
        <dbReference type="Pfam" id="PF01488"/>
    </source>
</evidence>
<organism evidence="12 13">
    <name type="scientific">Stygiobacter electus</name>
    <dbReference type="NCBI Taxonomy" id="3032292"/>
    <lineage>
        <taxon>Bacteria</taxon>
        <taxon>Pseudomonadati</taxon>
        <taxon>Ignavibacteriota</taxon>
        <taxon>Ignavibacteria</taxon>
        <taxon>Ignavibacteriales</taxon>
        <taxon>Melioribacteraceae</taxon>
        <taxon>Stygiobacter</taxon>
    </lineage>
</organism>
<feature type="active site" description="Proton acceptor" evidence="8">
    <location>
        <position position="75"/>
    </location>
</feature>
<dbReference type="Gene3D" id="3.40.50.10860">
    <property type="entry name" value="Leucine Dehydrogenase, chain A, domain 1"/>
    <property type="match status" value="1"/>
</dbReference>
<dbReference type="HAMAP" id="MF_00222">
    <property type="entry name" value="Shikimate_DH_AroE"/>
    <property type="match status" value="1"/>
</dbReference>
<dbReference type="InterPro" id="IPR036291">
    <property type="entry name" value="NAD(P)-bd_dom_sf"/>
</dbReference>
<dbReference type="GO" id="GO:0009073">
    <property type="term" value="P:aromatic amino acid family biosynthetic process"/>
    <property type="evidence" value="ECO:0007669"/>
    <property type="project" value="UniProtKB-KW"/>
</dbReference>
<dbReference type="EC" id="1.1.1.25" evidence="2 8"/>
<evidence type="ECO:0000256" key="4">
    <source>
        <dbReference type="ARBA" id="ARBA00022857"/>
    </source>
</evidence>
<keyword evidence="5 8" id="KW-0560">Oxidoreductase</keyword>
<evidence type="ECO:0000256" key="1">
    <source>
        <dbReference type="ARBA" id="ARBA00004871"/>
    </source>
</evidence>
<evidence type="ECO:0000256" key="3">
    <source>
        <dbReference type="ARBA" id="ARBA00022605"/>
    </source>
</evidence>
<dbReference type="Proteomes" id="UP001221302">
    <property type="component" value="Unassembled WGS sequence"/>
</dbReference>
<dbReference type="CDD" id="cd01065">
    <property type="entry name" value="NAD_bind_Shikimate_DH"/>
    <property type="match status" value="1"/>
</dbReference>
<dbReference type="GO" id="GO:0019632">
    <property type="term" value="P:shikimate metabolic process"/>
    <property type="evidence" value="ECO:0007669"/>
    <property type="project" value="InterPro"/>
</dbReference>
<evidence type="ECO:0000313" key="12">
    <source>
        <dbReference type="EMBL" id="MDF1611296.1"/>
    </source>
</evidence>
<keyword evidence="3 8" id="KW-0028">Amino-acid biosynthesis</keyword>
<dbReference type="SUPFAM" id="SSF53223">
    <property type="entry name" value="Aminoacid dehydrogenase-like, N-terminal domain"/>
    <property type="match status" value="1"/>
</dbReference>
<comment type="pathway">
    <text evidence="1 8">Metabolic intermediate biosynthesis; chorismate biosynthesis; chorismate from D-erythrose 4-phosphate and phosphoenolpyruvate: step 4/7.</text>
</comment>